<evidence type="ECO:0000256" key="1">
    <source>
        <dbReference type="ARBA" id="ARBA00022670"/>
    </source>
</evidence>
<dbReference type="Pfam" id="PF13365">
    <property type="entry name" value="Trypsin_2"/>
    <property type="match status" value="1"/>
</dbReference>
<organism evidence="5">
    <name type="scientific">Streptomyces sp. R44</name>
    <dbReference type="NCBI Taxonomy" id="3238633"/>
    <lineage>
        <taxon>Bacteria</taxon>
        <taxon>Bacillati</taxon>
        <taxon>Actinomycetota</taxon>
        <taxon>Actinomycetes</taxon>
        <taxon>Kitasatosporales</taxon>
        <taxon>Streptomycetaceae</taxon>
        <taxon>Streptomyces</taxon>
    </lineage>
</organism>
<dbReference type="Gene3D" id="2.40.10.120">
    <property type="match status" value="1"/>
</dbReference>
<dbReference type="PRINTS" id="PR00834">
    <property type="entry name" value="PROTEASES2C"/>
</dbReference>
<accession>A0AB39SV14</accession>
<dbReference type="PROSITE" id="PS51257">
    <property type="entry name" value="PROKAR_LIPOPROTEIN"/>
    <property type="match status" value="1"/>
</dbReference>
<dbReference type="InterPro" id="IPR001478">
    <property type="entry name" value="PDZ"/>
</dbReference>
<dbReference type="InterPro" id="IPR036034">
    <property type="entry name" value="PDZ_sf"/>
</dbReference>
<keyword evidence="3" id="KW-0732">Signal</keyword>
<feature type="signal peptide" evidence="3">
    <location>
        <begin position="1"/>
        <end position="34"/>
    </location>
</feature>
<dbReference type="AlphaFoldDB" id="A0AB39SV14"/>
<gene>
    <name evidence="5" type="ORF">AB5J54_11510</name>
</gene>
<dbReference type="InterPro" id="IPR009003">
    <property type="entry name" value="Peptidase_S1_PA"/>
</dbReference>
<feature type="domain" description="PDZ" evidence="4">
    <location>
        <begin position="237"/>
        <end position="343"/>
    </location>
</feature>
<evidence type="ECO:0000313" key="5">
    <source>
        <dbReference type="EMBL" id="XDQ71113.1"/>
    </source>
</evidence>
<dbReference type="EC" id="3.4.21.-" evidence="5"/>
<protein>
    <submittedName>
        <fullName evidence="5">S1C family serine protease</fullName>
        <ecNumber evidence="5">3.4.21.-</ecNumber>
    </submittedName>
</protein>
<dbReference type="SUPFAM" id="SSF50494">
    <property type="entry name" value="Trypsin-like serine proteases"/>
    <property type="match status" value="1"/>
</dbReference>
<keyword evidence="1 5" id="KW-0645">Protease</keyword>
<proteinExistence type="predicted"/>
<evidence type="ECO:0000256" key="2">
    <source>
        <dbReference type="ARBA" id="ARBA00022801"/>
    </source>
</evidence>
<sequence>MDAVSRARRRLLLPFTAGACALALVGGCSSGGDAAAPERSTQAAAPLAANELQDDYQAVIRNVLPSVVQIEASNSLGSGVVYDAKGHIVTNAHVVGEEKSFKVTAATGGQPVTARLVSSYPEQDLAVLKLDTVPKGLKAATFGNSATVDMGQIVLAMGSPLGLSGSVTQGIVSATGRTVSEGRTGGGTGATIGNMVQTSAAINPGNSGGALVNLDSEVIGIPTLAATDPELGGGSAPGIGFAIPASMVKTVAGQIVRSGKVTDSGRAALNITGRTVLDDNYEPAGVAVVEAPSDGAAGKAGLKPGDVITRVGDMDITTITSLSEALASMKPGDVVTVVYTRGTTTHKTQVTLGEL</sequence>
<evidence type="ECO:0000259" key="4">
    <source>
        <dbReference type="SMART" id="SM00228"/>
    </source>
</evidence>
<dbReference type="GO" id="GO:0004252">
    <property type="term" value="F:serine-type endopeptidase activity"/>
    <property type="evidence" value="ECO:0007669"/>
    <property type="project" value="InterPro"/>
</dbReference>
<name>A0AB39SV14_9ACTN</name>
<reference evidence="5" key="1">
    <citation type="submission" date="2024-07" db="EMBL/GenBank/DDBJ databases">
        <authorList>
            <person name="Yu S.T."/>
        </authorList>
    </citation>
    <scope>NUCLEOTIDE SEQUENCE</scope>
    <source>
        <strain evidence="5">R44</strain>
    </source>
</reference>
<dbReference type="SMART" id="SM00228">
    <property type="entry name" value="PDZ"/>
    <property type="match status" value="1"/>
</dbReference>
<dbReference type="RefSeq" id="WP_369143825.1">
    <property type="nucleotide sequence ID" value="NZ_CP163444.1"/>
</dbReference>
<dbReference type="InterPro" id="IPR001940">
    <property type="entry name" value="Peptidase_S1C"/>
</dbReference>
<dbReference type="SUPFAM" id="SSF50156">
    <property type="entry name" value="PDZ domain-like"/>
    <property type="match status" value="1"/>
</dbReference>
<dbReference type="GO" id="GO:0006508">
    <property type="term" value="P:proteolysis"/>
    <property type="evidence" value="ECO:0007669"/>
    <property type="project" value="UniProtKB-KW"/>
</dbReference>
<dbReference type="Gene3D" id="2.30.42.10">
    <property type="match status" value="1"/>
</dbReference>
<dbReference type="PANTHER" id="PTHR43343:SF3">
    <property type="entry name" value="PROTEASE DO-LIKE 8, CHLOROPLASTIC"/>
    <property type="match status" value="1"/>
</dbReference>
<evidence type="ECO:0000256" key="3">
    <source>
        <dbReference type="SAM" id="SignalP"/>
    </source>
</evidence>
<dbReference type="InterPro" id="IPR051201">
    <property type="entry name" value="Chloro_Bact_Ser_Proteases"/>
</dbReference>
<dbReference type="EMBL" id="CP163444">
    <property type="protein sequence ID" value="XDQ71113.1"/>
    <property type="molecule type" value="Genomic_DNA"/>
</dbReference>
<feature type="chain" id="PRO_5044213387" evidence="3">
    <location>
        <begin position="35"/>
        <end position="355"/>
    </location>
</feature>
<keyword evidence="2 5" id="KW-0378">Hydrolase</keyword>
<dbReference type="Pfam" id="PF13180">
    <property type="entry name" value="PDZ_2"/>
    <property type="match status" value="1"/>
</dbReference>
<dbReference type="PANTHER" id="PTHR43343">
    <property type="entry name" value="PEPTIDASE S12"/>
    <property type="match status" value="1"/>
</dbReference>